<evidence type="ECO:0000256" key="5">
    <source>
        <dbReference type="ARBA" id="ARBA00022833"/>
    </source>
</evidence>
<feature type="compositionally biased region" description="Low complexity" evidence="11">
    <location>
        <begin position="856"/>
        <end position="870"/>
    </location>
</feature>
<evidence type="ECO:0000256" key="7">
    <source>
        <dbReference type="ARBA" id="ARBA00023125"/>
    </source>
</evidence>
<evidence type="ECO:0000256" key="3">
    <source>
        <dbReference type="ARBA" id="ARBA00022737"/>
    </source>
</evidence>
<dbReference type="GO" id="GO:0043565">
    <property type="term" value="F:sequence-specific DNA binding"/>
    <property type="evidence" value="ECO:0007669"/>
    <property type="project" value="TreeGrafter"/>
</dbReference>
<evidence type="ECO:0000256" key="9">
    <source>
        <dbReference type="ARBA" id="ARBA00023242"/>
    </source>
</evidence>
<dbReference type="Gene3D" id="3.30.160.60">
    <property type="entry name" value="Classic Zinc Finger"/>
    <property type="match status" value="10"/>
</dbReference>
<evidence type="ECO:0000256" key="2">
    <source>
        <dbReference type="ARBA" id="ARBA00022723"/>
    </source>
</evidence>
<keyword evidence="9" id="KW-0539">Nucleus</keyword>
<protein>
    <recommendedName>
        <fullName evidence="12">C2H2-type domain-containing protein</fullName>
    </recommendedName>
</protein>
<dbReference type="PANTHER" id="PTHR24408">
    <property type="entry name" value="ZINC FINGER PROTEIN"/>
    <property type="match status" value="1"/>
</dbReference>
<evidence type="ECO:0000256" key="8">
    <source>
        <dbReference type="ARBA" id="ARBA00023163"/>
    </source>
</evidence>
<dbReference type="FunFam" id="3.30.160.60:FF:000306">
    <property type="entry name" value="Zinc finger and AT-hook domain containing"/>
    <property type="match status" value="1"/>
</dbReference>
<feature type="compositionally biased region" description="Basic residues" evidence="11">
    <location>
        <begin position="84"/>
        <end position="98"/>
    </location>
</feature>
<feature type="region of interest" description="Disordered" evidence="11">
    <location>
        <begin position="738"/>
        <end position="903"/>
    </location>
</feature>
<keyword evidence="8" id="KW-0804">Transcription</keyword>
<dbReference type="PROSITE" id="PS50157">
    <property type="entry name" value="ZINC_FINGER_C2H2_2"/>
    <property type="match status" value="9"/>
</dbReference>
<feature type="domain" description="C2H2-type" evidence="12">
    <location>
        <begin position="344"/>
        <end position="371"/>
    </location>
</feature>
<name>A0A8C5F9K6_GADMO</name>
<feature type="domain" description="C2H2-type" evidence="12">
    <location>
        <begin position="933"/>
        <end position="960"/>
    </location>
</feature>
<dbReference type="Gene3D" id="2.160.20.10">
    <property type="entry name" value="Single-stranded right-handed beta-helix, Pectin lyase-like"/>
    <property type="match status" value="1"/>
</dbReference>
<feature type="compositionally biased region" description="Polar residues" evidence="11">
    <location>
        <begin position="747"/>
        <end position="770"/>
    </location>
</feature>
<feature type="domain" description="C2H2-type" evidence="12">
    <location>
        <begin position="1143"/>
        <end position="1170"/>
    </location>
</feature>
<evidence type="ECO:0000256" key="6">
    <source>
        <dbReference type="ARBA" id="ARBA00023015"/>
    </source>
</evidence>
<dbReference type="FunFam" id="3.30.160.60:FF:001756">
    <property type="entry name" value="Zinc finger and AT-hook domain containing"/>
    <property type="match status" value="1"/>
</dbReference>
<feature type="domain" description="C2H2-type" evidence="12">
    <location>
        <begin position="503"/>
        <end position="531"/>
    </location>
</feature>
<dbReference type="FunFam" id="3.30.160.60:FF:000255">
    <property type="entry name" value="Zinc finger and AT-hook domain containing"/>
    <property type="match status" value="1"/>
</dbReference>
<dbReference type="SMART" id="SM00355">
    <property type="entry name" value="ZnF_C2H2"/>
    <property type="match status" value="19"/>
</dbReference>
<feature type="compositionally biased region" description="Gly residues" evidence="11">
    <location>
        <begin position="561"/>
        <end position="571"/>
    </location>
</feature>
<comment type="subcellular location">
    <subcellularLocation>
        <location evidence="1">Nucleus</location>
    </subcellularLocation>
</comment>
<evidence type="ECO:0000259" key="12">
    <source>
        <dbReference type="PROSITE" id="PS50157"/>
    </source>
</evidence>
<feature type="domain" description="C2H2-type" evidence="12">
    <location>
        <begin position="449"/>
        <end position="476"/>
    </location>
</feature>
<dbReference type="SUPFAM" id="SSF57667">
    <property type="entry name" value="beta-beta-alpha zinc fingers"/>
    <property type="match status" value="6"/>
</dbReference>
<evidence type="ECO:0000256" key="4">
    <source>
        <dbReference type="ARBA" id="ARBA00022771"/>
    </source>
</evidence>
<feature type="domain" description="C2H2-type" evidence="12">
    <location>
        <begin position="399"/>
        <end position="427"/>
    </location>
</feature>
<feature type="compositionally biased region" description="Acidic residues" evidence="11">
    <location>
        <begin position="169"/>
        <end position="180"/>
    </location>
</feature>
<feature type="region of interest" description="Disordered" evidence="11">
    <location>
        <begin position="60"/>
        <end position="147"/>
    </location>
</feature>
<dbReference type="InterPro" id="IPR013087">
    <property type="entry name" value="Znf_C2H2_type"/>
</dbReference>
<organism evidence="13 14">
    <name type="scientific">Gadus morhua</name>
    <name type="common">Atlantic cod</name>
    <dbReference type="NCBI Taxonomy" id="8049"/>
    <lineage>
        <taxon>Eukaryota</taxon>
        <taxon>Metazoa</taxon>
        <taxon>Chordata</taxon>
        <taxon>Craniata</taxon>
        <taxon>Vertebrata</taxon>
        <taxon>Euteleostomi</taxon>
        <taxon>Actinopterygii</taxon>
        <taxon>Neopterygii</taxon>
        <taxon>Teleostei</taxon>
        <taxon>Neoteleostei</taxon>
        <taxon>Acanthomorphata</taxon>
        <taxon>Zeiogadaria</taxon>
        <taxon>Gadariae</taxon>
        <taxon>Gadiformes</taxon>
        <taxon>Gadoidei</taxon>
        <taxon>Gadidae</taxon>
        <taxon>Gadus</taxon>
    </lineage>
</organism>
<dbReference type="Proteomes" id="UP000694546">
    <property type="component" value="Chromosome 11"/>
</dbReference>
<feature type="compositionally biased region" description="Polar residues" evidence="11">
    <location>
        <begin position="831"/>
        <end position="844"/>
    </location>
</feature>
<dbReference type="Pfam" id="PF00096">
    <property type="entry name" value="zf-C2H2"/>
    <property type="match status" value="3"/>
</dbReference>
<dbReference type="InterPro" id="IPR012334">
    <property type="entry name" value="Pectin_lyas_fold"/>
</dbReference>
<feature type="compositionally biased region" description="Acidic residues" evidence="11">
    <location>
        <begin position="675"/>
        <end position="703"/>
    </location>
</feature>
<dbReference type="GO" id="GO:0000981">
    <property type="term" value="F:DNA-binding transcription factor activity, RNA polymerase II-specific"/>
    <property type="evidence" value="ECO:0007669"/>
    <property type="project" value="TreeGrafter"/>
</dbReference>
<keyword evidence="4 10" id="KW-0863">Zinc-finger</keyword>
<keyword evidence="6" id="KW-0805">Transcription regulation</keyword>
<dbReference type="Ensembl" id="ENSGMOT00000019861.2">
    <property type="protein sequence ID" value="ENSGMOP00000019391.2"/>
    <property type="gene ID" value="ENSGMOG00000018007.2"/>
</dbReference>
<dbReference type="FunFam" id="3.30.160.60:FF:001388">
    <property type="entry name" value="Zinc finger and AT-hook domain containing"/>
    <property type="match status" value="1"/>
</dbReference>
<feature type="compositionally biased region" description="Polar residues" evidence="11">
    <location>
        <begin position="812"/>
        <end position="822"/>
    </location>
</feature>
<keyword evidence="7" id="KW-0238">DNA-binding</keyword>
<dbReference type="GeneTree" id="ENSGT00940000156658"/>
<dbReference type="GO" id="GO:0005634">
    <property type="term" value="C:nucleus"/>
    <property type="evidence" value="ECO:0007669"/>
    <property type="project" value="UniProtKB-SubCell"/>
</dbReference>
<gene>
    <name evidence="13" type="primary">zfat</name>
</gene>
<feature type="compositionally biased region" description="Low complexity" evidence="11">
    <location>
        <begin position="238"/>
        <end position="249"/>
    </location>
</feature>
<keyword evidence="14" id="KW-1185">Reference proteome</keyword>
<feature type="domain" description="C2H2-type" evidence="12">
    <location>
        <begin position="1086"/>
        <end position="1113"/>
    </location>
</feature>
<feature type="compositionally biased region" description="Polar residues" evidence="11">
    <location>
        <begin position="273"/>
        <end position="283"/>
    </location>
</feature>
<dbReference type="FunFam" id="3.30.160.60:FF:000446">
    <property type="entry name" value="Zinc finger protein"/>
    <property type="match status" value="1"/>
</dbReference>
<keyword evidence="5" id="KW-0862">Zinc</keyword>
<feature type="region of interest" description="Disordered" evidence="11">
    <location>
        <begin position="238"/>
        <end position="289"/>
    </location>
</feature>
<dbReference type="PROSITE" id="PS00028">
    <property type="entry name" value="ZINC_FINGER_C2H2_1"/>
    <property type="match status" value="8"/>
</dbReference>
<sequence>MVLCVTSPLLWSLSPDASMFMCRLCNIFSPSRAQLLVHCSQLHSQHQPAGDIIVSLQPLAGPEGAQAGPEKPQAGPEEPPTVKPAKRKRGRPKGSRKKSLLESSEGQAGPDLLPSETQYGGEQEARAGERESQGERHGTTPSLECSKCSRSFSNRRQILKHICLKEDKDADEEDGEEDNGNDGAKIQRTSRKGRTQAYDRTFTHQEGVPAGWNKKSVISVVLTEHETLADATKMVPVESATAEADSSASNPQHGGKPEGTEAPSIAAAGPDNPESQPTETSTDLDPASNAAYNQGFQEYSIKQVSTSLVESQLKIFTCEFCNKIFKFRHSLVAHLRTHTQEKPFQCPHCSYASAIKANLNVHLRKHTGEKFSCPHCPFISLSPGHLKVHVERVHLKVKQHCEFCQKKYSDVKNLLRHMEQRHNTKEPAVQQSYQQLRLKTRQGQRQLLYHCPTCNRRFKNQLQRERHLLVHGPQRPFGCLLCDYAATKMSALGAHVRKHLFLYVCGRCGVTCMSSQRLRAHLKERHPDAEPEQAFVDCINGSYCLMQPGDDAWREGPDEGAAGGPQGGEGEAVGEEGGDRPEPAEEGGDRPVEVGGTLARKDGGEVGVEQMEQEGAEGGGDDPQSGGTAAGGGGARGQGEVEARGENGEAVISEGKSFPSDYKEAVGQKVSAVDTAEEDITVEDTTVEDTDVGDIPVEDTTEEDITVEDTATENISVEDTATENITVKDTATENITVEDITVEDTATENITVEDTATENITVEDTATENITVEDIAAEDVDEKLPGGSAPKEGVDGDSSQPGADETPALVSVSGTAPENPKTQPDGADENPGSTFIETDGSTAVESPGHPVPPSARPAQTTATTDTPDSESSPKDLSPEDSNNDGVKDGSESRSETEPEAQEQNAFQKVLASLNKTQLNMELFKRLRKIYGDLECQYCGKLFWYQVHYNLHVRTHTKEHVHYCSQCDYSSITKSCLKRHVVQKHSGVLLACPSPGCRYTSPDKYKLQSHLRTHQEQVKACPVCNQNFPEYRLMHHIRNTHPDTVPQQGTGLMVKRAEKCPYCDSYFLKNSSDLQQHIWAHEGLKPFHCTVCEYASRSKSNLKAHMNRHSSERSHLCDLCGKKFKSKVTLKSHRLSHSAEGKRFHCSECEYTSVSKPALLRHMEQHAGFKPFRCAHCPYSCNISGPLKRHYSRKHPDQEYHNAGPGLPNADSLELQGGIKCPVCEFVYGTKWELNRHLKNKHNLKLMEGPGSWEVMDTVEEQYVSVGEEEQQTETVVTATLPGDANGQVNILQQIIELSSENHNAVASVVTMAPGTLTMVEQVADEPEGRGPMNQLMLEGEGDPNSNQLMVVEETEGLDSLTVFTSQGDSTHHYIVYVQEQTVEID</sequence>
<feature type="domain" description="C2H2-type" evidence="12">
    <location>
        <begin position="316"/>
        <end position="343"/>
    </location>
</feature>
<evidence type="ECO:0000256" key="10">
    <source>
        <dbReference type="PROSITE-ProRule" id="PRU00042"/>
    </source>
</evidence>
<dbReference type="InterPro" id="IPR036236">
    <property type="entry name" value="Znf_C2H2_sf"/>
</dbReference>
<evidence type="ECO:0000256" key="1">
    <source>
        <dbReference type="ARBA" id="ARBA00004123"/>
    </source>
</evidence>
<feature type="domain" description="C2H2-type" evidence="12">
    <location>
        <begin position="1114"/>
        <end position="1141"/>
    </location>
</feature>
<feature type="compositionally biased region" description="Basic and acidic residues" evidence="11">
    <location>
        <begin position="123"/>
        <end position="138"/>
    </location>
</feature>
<proteinExistence type="predicted"/>
<evidence type="ECO:0000256" key="11">
    <source>
        <dbReference type="SAM" id="MobiDB-lite"/>
    </source>
</evidence>
<dbReference type="OMA" id="WEQTTEI"/>
<feature type="compositionally biased region" description="Basic and acidic residues" evidence="11">
    <location>
        <begin position="577"/>
        <end position="592"/>
    </location>
</feature>
<dbReference type="GO" id="GO:0008270">
    <property type="term" value="F:zinc ion binding"/>
    <property type="evidence" value="ECO:0007669"/>
    <property type="project" value="UniProtKB-KW"/>
</dbReference>
<evidence type="ECO:0000313" key="13">
    <source>
        <dbReference type="Ensembl" id="ENSGMOP00000019391.2"/>
    </source>
</evidence>
<reference evidence="13" key="1">
    <citation type="submission" date="2025-08" db="UniProtKB">
        <authorList>
            <consortium name="Ensembl"/>
        </authorList>
    </citation>
    <scope>IDENTIFICATION</scope>
</reference>
<feature type="compositionally biased region" description="Gly residues" evidence="11">
    <location>
        <begin position="628"/>
        <end position="637"/>
    </location>
</feature>
<feature type="compositionally biased region" description="Basic and acidic residues" evidence="11">
    <location>
        <begin position="885"/>
        <end position="896"/>
    </location>
</feature>
<evidence type="ECO:0000313" key="14">
    <source>
        <dbReference type="Proteomes" id="UP000694546"/>
    </source>
</evidence>
<feature type="region of interest" description="Disordered" evidence="11">
    <location>
        <begin position="549"/>
        <end position="703"/>
    </location>
</feature>
<keyword evidence="2" id="KW-0479">Metal-binding</keyword>
<dbReference type="PANTHER" id="PTHR24408:SF21">
    <property type="entry name" value="ZINC FINGER PROTEIN"/>
    <property type="match status" value="1"/>
</dbReference>
<accession>A0A8C5F9K6</accession>
<feature type="region of interest" description="Disordered" evidence="11">
    <location>
        <begin position="166"/>
        <end position="197"/>
    </location>
</feature>
<keyword evidence="3" id="KW-0677">Repeat</keyword>
<reference evidence="13" key="2">
    <citation type="submission" date="2025-09" db="UniProtKB">
        <authorList>
            <consortium name="Ensembl"/>
        </authorList>
    </citation>
    <scope>IDENTIFICATION</scope>
</reference>